<evidence type="ECO:0000313" key="2">
    <source>
        <dbReference type="Proteomes" id="UP000192434"/>
    </source>
</evidence>
<dbReference type="Proteomes" id="UP000192434">
    <property type="component" value="Unassembled WGS sequence"/>
</dbReference>
<dbReference type="AlphaFoldDB" id="A0A1X0J9S6"/>
<name>A0A1X0J9S6_9MYCO</name>
<dbReference type="RefSeq" id="WP_083014136.1">
    <property type="nucleotide sequence ID" value="NZ_MVII01000007.1"/>
</dbReference>
<gene>
    <name evidence="1" type="ORF">BST43_07585</name>
</gene>
<dbReference type="OrthoDB" id="4427703at2"/>
<dbReference type="STRING" id="1578165.BKG68_11880"/>
<sequence>MTSRKLGFVSAFVSAVALVVGLFGSMAVAGASPDTAETQIRNLIAGQLSALQAVDAVAYGATYCAELRDKVESDHAQMFTPPDVTRLEGANAKKLRAKVKELFPAASSSAVEAFVQAVADQDQGGVDDAWHQLWASSFAKLSYRVKTVEVTGDNAEATVAVRVGSKSSNQRWDLVREDGGWKDCTTPATQETAVGLVGGQGQQALLDAPLTGE</sequence>
<evidence type="ECO:0000313" key="1">
    <source>
        <dbReference type="EMBL" id="ORB59524.1"/>
    </source>
</evidence>
<comment type="caution">
    <text evidence="1">The sequence shown here is derived from an EMBL/GenBank/DDBJ whole genome shotgun (WGS) entry which is preliminary data.</text>
</comment>
<dbReference type="EMBL" id="MVII01000007">
    <property type="protein sequence ID" value="ORB59524.1"/>
    <property type="molecule type" value="Genomic_DNA"/>
</dbReference>
<organism evidence="1 2">
    <name type="scientific">Mycobacteroides saopaulense</name>
    <dbReference type="NCBI Taxonomy" id="1578165"/>
    <lineage>
        <taxon>Bacteria</taxon>
        <taxon>Bacillati</taxon>
        <taxon>Actinomycetota</taxon>
        <taxon>Actinomycetes</taxon>
        <taxon>Mycobacteriales</taxon>
        <taxon>Mycobacteriaceae</taxon>
        <taxon>Mycobacteroides</taxon>
    </lineage>
</organism>
<reference evidence="1 2" key="1">
    <citation type="submission" date="2016-12" db="EMBL/GenBank/DDBJ databases">
        <title>The new phylogeny of genus Mycobacterium.</title>
        <authorList>
            <person name="Tortoli E."/>
            <person name="Trovato A."/>
            <person name="Cirillo D.M."/>
        </authorList>
    </citation>
    <scope>NUCLEOTIDE SEQUENCE [LARGE SCALE GENOMIC DNA]</scope>
    <source>
        <strain evidence="1 2">CCUG 66554</strain>
    </source>
</reference>
<accession>A0A1X0J9S6</accession>
<proteinExistence type="predicted"/>
<protein>
    <submittedName>
        <fullName evidence="1">Uncharacterized protein</fullName>
    </submittedName>
</protein>